<dbReference type="EMBL" id="JAEMUH010000007">
    <property type="protein sequence ID" value="MBJ7550763.1"/>
    <property type="molecule type" value="Genomic_DNA"/>
</dbReference>
<gene>
    <name evidence="1" type="ORF">JHD44_08725</name>
</gene>
<protein>
    <submittedName>
        <fullName evidence="1">Uncharacterized protein</fullName>
    </submittedName>
</protein>
<sequence length="134" mass="15225">MDIYGIGGALRGMFSVMSNGARRSGRTSRMLDLVRSGDVILCLGCGEAESLRKDLKKRDISDVRVITKDQFYGRAGGGYASRDIGRVHFTHEFVEDYYHCVLHRADESLRDIELLLIRRPAVPNPPPLREVRFW</sequence>
<evidence type="ECO:0000313" key="1">
    <source>
        <dbReference type="EMBL" id="MBJ7550763.1"/>
    </source>
</evidence>
<keyword evidence="2" id="KW-1185">Reference proteome</keyword>
<accession>A0ABS0ZC27</accession>
<dbReference type="RefSeq" id="WP_199462376.1">
    <property type="nucleotide sequence ID" value="NZ_JAEMUH010000007.1"/>
</dbReference>
<reference evidence="1 2" key="1">
    <citation type="submission" date="2020-12" db="EMBL/GenBank/DDBJ databases">
        <title>Comparative genome analysis of fungal antagonists Marinomonas ostreistagni 398 and M. spartinae 468.</title>
        <authorList>
            <person name="Fields J.L."/>
            <person name="Mavrodi O.V."/>
            <person name="Biber P.D."/>
            <person name="Indest K.J."/>
            <person name="Mavrodi D.V."/>
        </authorList>
    </citation>
    <scope>NUCLEOTIDE SEQUENCE [LARGE SCALE GENOMIC DNA]</scope>
    <source>
        <strain evidence="1 2">USM7</strain>
    </source>
</reference>
<comment type="caution">
    <text evidence="1">The sequence shown here is derived from an EMBL/GenBank/DDBJ whole genome shotgun (WGS) entry which is preliminary data.</text>
</comment>
<evidence type="ECO:0000313" key="2">
    <source>
        <dbReference type="Proteomes" id="UP000598488"/>
    </source>
</evidence>
<name>A0ABS0ZC27_9GAMM</name>
<dbReference type="Proteomes" id="UP000598488">
    <property type="component" value="Unassembled WGS sequence"/>
</dbReference>
<proteinExistence type="predicted"/>
<organism evidence="1 2">
    <name type="scientific">Marinomonas ostreistagni</name>
    <dbReference type="NCBI Taxonomy" id="359209"/>
    <lineage>
        <taxon>Bacteria</taxon>
        <taxon>Pseudomonadati</taxon>
        <taxon>Pseudomonadota</taxon>
        <taxon>Gammaproteobacteria</taxon>
        <taxon>Oceanospirillales</taxon>
        <taxon>Oceanospirillaceae</taxon>
        <taxon>Marinomonas</taxon>
    </lineage>
</organism>